<dbReference type="Pfam" id="PF13578">
    <property type="entry name" value="Methyltransf_24"/>
    <property type="match status" value="1"/>
</dbReference>
<evidence type="ECO:0008006" key="3">
    <source>
        <dbReference type="Google" id="ProtNLM"/>
    </source>
</evidence>
<evidence type="ECO:0000313" key="1">
    <source>
        <dbReference type="EMBL" id="GGM76716.1"/>
    </source>
</evidence>
<comment type="caution">
    <text evidence="1">The sequence shown here is derived from an EMBL/GenBank/DDBJ whole genome shotgun (WGS) entry which is preliminary data.</text>
</comment>
<sequence>MLRKALALLPLIRRNIEEPETRKVLAYMSTPTSATIKIGFRNGPKVSVTRTTLITVLHLFDLNKKLRVIGEKEIIELSEFCLGLDLKLRSALGLEYTNFSAGGRFGVKEAFLYMLVRKYRPNRLIETGVAQGVSSSVILKAITVNGEGHLTSIDLPTYSRAGRMNADGVLDRAHVDPSLGPGWVVPKDLRTNWSLILGDSKEKLKELGGDIDFFFHDSEHSYSHMMLEYEWALGHMRSGVICSDDISWNRAFMDFRKNHGLKEIEWAKDLDFGAVSVENY</sequence>
<dbReference type="EMBL" id="BMNY01000002">
    <property type="protein sequence ID" value="GGM76716.1"/>
    <property type="molecule type" value="Genomic_DNA"/>
</dbReference>
<dbReference type="InterPro" id="IPR029063">
    <property type="entry name" value="SAM-dependent_MTases_sf"/>
</dbReference>
<dbReference type="Gene3D" id="3.40.50.150">
    <property type="entry name" value="Vaccinia Virus protein VP39"/>
    <property type="match status" value="1"/>
</dbReference>
<keyword evidence="2" id="KW-1185">Reference proteome</keyword>
<dbReference type="AlphaFoldDB" id="A0AA37F9Q8"/>
<dbReference type="SUPFAM" id="SSF53335">
    <property type="entry name" value="S-adenosyl-L-methionine-dependent methyltransferases"/>
    <property type="match status" value="1"/>
</dbReference>
<dbReference type="Proteomes" id="UP000632195">
    <property type="component" value="Unassembled WGS sequence"/>
</dbReference>
<accession>A0AA37F9Q8</accession>
<protein>
    <recommendedName>
        <fullName evidence="3">Class I SAM-dependent methyltransferase</fullName>
    </recommendedName>
</protein>
<proteinExistence type="predicted"/>
<organism evidence="1 2">
    <name type="scientific">Thermogymnomonas acidicola</name>
    <dbReference type="NCBI Taxonomy" id="399579"/>
    <lineage>
        <taxon>Archaea</taxon>
        <taxon>Methanobacteriati</taxon>
        <taxon>Thermoplasmatota</taxon>
        <taxon>Thermoplasmata</taxon>
        <taxon>Thermoplasmatales</taxon>
        <taxon>Thermogymnomonas</taxon>
    </lineage>
</organism>
<gene>
    <name evidence="1" type="ORF">GCM10007108_13490</name>
</gene>
<name>A0AA37F9Q8_9ARCH</name>
<reference evidence="1" key="2">
    <citation type="submission" date="2022-09" db="EMBL/GenBank/DDBJ databases">
        <authorList>
            <person name="Sun Q."/>
            <person name="Ohkuma M."/>
        </authorList>
    </citation>
    <scope>NUCLEOTIDE SEQUENCE</scope>
    <source>
        <strain evidence="1">JCM 13583</strain>
    </source>
</reference>
<evidence type="ECO:0000313" key="2">
    <source>
        <dbReference type="Proteomes" id="UP000632195"/>
    </source>
</evidence>
<reference evidence="1" key="1">
    <citation type="journal article" date="2014" name="Int. J. Syst. Evol. Microbiol.">
        <title>Complete genome sequence of Corynebacterium casei LMG S-19264T (=DSM 44701T), isolated from a smear-ripened cheese.</title>
        <authorList>
            <consortium name="US DOE Joint Genome Institute (JGI-PGF)"/>
            <person name="Walter F."/>
            <person name="Albersmeier A."/>
            <person name="Kalinowski J."/>
            <person name="Ruckert C."/>
        </authorList>
    </citation>
    <scope>NUCLEOTIDE SEQUENCE</scope>
    <source>
        <strain evidence="1">JCM 13583</strain>
    </source>
</reference>